<comment type="subcellular location">
    <subcellularLocation>
        <location evidence="1">Cell membrane</location>
        <topology evidence="1">Multi-pass membrane protein</topology>
    </subcellularLocation>
</comment>
<dbReference type="Gene3D" id="1.20.81.30">
    <property type="entry name" value="Type II secretion system (T2SS), domain F"/>
    <property type="match status" value="1"/>
</dbReference>
<keyword evidence="3 6" id="KW-0812">Transmembrane</keyword>
<dbReference type="InterPro" id="IPR018076">
    <property type="entry name" value="T2SS_GspF_dom"/>
</dbReference>
<sequence length="225" mass="24509">LAALVAFVVVLALGNGHTLAILLGIVAGVVGYMLPAFYVRMRITRQVRKFNDQLADMLTMVANSLRAGFGLLQALELAAEQSQPPMSTELYRLLRDTRMGSPIETALESMGERVGSYDLDVVITAILIQRSVGSNLSEVLEKVAHTIRERARIQGEINTLTAQKKLSGVVIALMPPAVVLMMMAVSFDYMSVLFTDPVGRFLLLVAIVLDIVGILIIKRIVSVDI</sequence>
<reference evidence="8" key="1">
    <citation type="journal article" date="2015" name="Nature">
        <title>Complex archaea that bridge the gap between prokaryotes and eukaryotes.</title>
        <authorList>
            <person name="Spang A."/>
            <person name="Saw J.H."/>
            <person name="Jorgensen S.L."/>
            <person name="Zaremba-Niedzwiedzka K."/>
            <person name="Martijn J."/>
            <person name="Lind A.E."/>
            <person name="van Eijk R."/>
            <person name="Schleper C."/>
            <person name="Guy L."/>
            <person name="Ettema T.J."/>
        </authorList>
    </citation>
    <scope>NUCLEOTIDE SEQUENCE</scope>
</reference>
<feature type="domain" description="Type II secretion system protein GspF" evidence="7">
    <location>
        <begin position="58"/>
        <end position="183"/>
    </location>
</feature>
<dbReference type="PANTHER" id="PTHR35007:SF1">
    <property type="entry name" value="PILUS ASSEMBLY PROTEIN"/>
    <property type="match status" value="1"/>
</dbReference>
<feature type="non-terminal residue" evidence="8">
    <location>
        <position position="1"/>
    </location>
</feature>
<evidence type="ECO:0000313" key="8">
    <source>
        <dbReference type="EMBL" id="KKK92175.1"/>
    </source>
</evidence>
<comment type="caution">
    <text evidence="8">The sequence shown here is derived from an EMBL/GenBank/DDBJ whole genome shotgun (WGS) entry which is preliminary data.</text>
</comment>
<evidence type="ECO:0000256" key="3">
    <source>
        <dbReference type="ARBA" id="ARBA00022692"/>
    </source>
</evidence>
<accession>A0A0F9A249</accession>
<evidence type="ECO:0000256" key="1">
    <source>
        <dbReference type="ARBA" id="ARBA00004651"/>
    </source>
</evidence>
<protein>
    <recommendedName>
        <fullName evidence="7">Type II secretion system protein GspF domain-containing protein</fullName>
    </recommendedName>
</protein>
<evidence type="ECO:0000256" key="5">
    <source>
        <dbReference type="ARBA" id="ARBA00023136"/>
    </source>
</evidence>
<gene>
    <name evidence="8" type="ORF">LCGC14_2705570</name>
</gene>
<keyword evidence="5 6" id="KW-0472">Membrane</keyword>
<dbReference type="InterPro" id="IPR042094">
    <property type="entry name" value="T2SS_GspF_sf"/>
</dbReference>
<name>A0A0F9A249_9ZZZZ</name>
<keyword evidence="4 6" id="KW-1133">Transmembrane helix</keyword>
<evidence type="ECO:0000259" key="7">
    <source>
        <dbReference type="Pfam" id="PF00482"/>
    </source>
</evidence>
<evidence type="ECO:0000256" key="4">
    <source>
        <dbReference type="ARBA" id="ARBA00022989"/>
    </source>
</evidence>
<proteinExistence type="predicted"/>
<evidence type="ECO:0000256" key="6">
    <source>
        <dbReference type="SAM" id="Phobius"/>
    </source>
</evidence>
<feature type="transmembrane region" description="Helical" evidence="6">
    <location>
        <begin position="199"/>
        <end position="217"/>
    </location>
</feature>
<dbReference type="PANTHER" id="PTHR35007">
    <property type="entry name" value="INTEGRAL MEMBRANE PROTEIN-RELATED"/>
    <property type="match status" value="1"/>
</dbReference>
<dbReference type="AlphaFoldDB" id="A0A0F9A249"/>
<dbReference type="Pfam" id="PF00482">
    <property type="entry name" value="T2SSF"/>
    <property type="match status" value="1"/>
</dbReference>
<feature type="transmembrane region" description="Helical" evidence="6">
    <location>
        <begin position="20"/>
        <end position="39"/>
    </location>
</feature>
<organism evidence="8">
    <name type="scientific">marine sediment metagenome</name>
    <dbReference type="NCBI Taxonomy" id="412755"/>
    <lineage>
        <taxon>unclassified sequences</taxon>
        <taxon>metagenomes</taxon>
        <taxon>ecological metagenomes</taxon>
    </lineage>
</organism>
<feature type="transmembrane region" description="Helical" evidence="6">
    <location>
        <begin position="166"/>
        <end position="187"/>
    </location>
</feature>
<dbReference type="GO" id="GO:0005886">
    <property type="term" value="C:plasma membrane"/>
    <property type="evidence" value="ECO:0007669"/>
    <property type="project" value="UniProtKB-SubCell"/>
</dbReference>
<evidence type="ECO:0000256" key="2">
    <source>
        <dbReference type="ARBA" id="ARBA00022475"/>
    </source>
</evidence>
<dbReference type="EMBL" id="LAZR01048333">
    <property type="protein sequence ID" value="KKK92175.1"/>
    <property type="molecule type" value="Genomic_DNA"/>
</dbReference>
<keyword evidence="2" id="KW-1003">Cell membrane</keyword>